<keyword evidence="3" id="KW-0804">Transcription</keyword>
<evidence type="ECO:0000313" key="6">
    <source>
        <dbReference type="Proteomes" id="UP000243507"/>
    </source>
</evidence>
<feature type="domain" description="Transcription factor LuxR-like autoinducer-binding" evidence="4">
    <location>
        <begin position="34"/>
        <end position="114"/>
    </location>
</feature>
<organism evidence="5 6">
    <name type="scientific">Pseudothioclava arenosa</name>
    <dbReference type="NCBI Taxonomy" id="1795308"/>
    <lineage>
        <taxon>Bacteria</taxon>
        <taxon>Pseudomonadati</taxon>
        <taxon>Pseudomonadota</taxon>
        <taxon>Alphaproteobacteria</taxon>
        <taxon>Rhodobacterales</taxon>
        <taxon>Paracoccaceae</taxon>
        <taxon>Pseudothioclava</taxon>
    </lineage>
</organism>
<gene>
    <name evidence="5" type="ORF">CLN94_12155</name>
</gene>
<dbReference type="Pfam" id="PF03472">
    <property type="entry name" value="Autoind_bind"/>
    <property type="match status" value="1"/>
</dbReference>
<dbReference type="InterPro" id="IPR036693">
    <property type="entry name" value="TF_LuxR_autoind-bd_dom_sf"/>
</dbReference>
<evidence type="ECO:0000256" key="1">
    <source>
        <dbReference type="ARBA" id="ARBA00023015"/>
    </source>
</evidence>
<keyword evidence="1" id="KW-0805">Transcription regulation</keyword>
<dbReference type="RefSeq" id="WP_096434219.1">
    <property type="nucleotide sequence ID" value="NZ_NTJD01000009.1"/>
</dbReference>
<dbReference type="Proteomes" id="UP000243507">
    <property type="component" value="Unassembled WGS sequence"/>
</dbReference>
<dbReference type="EMBL" id="NTJD01000009">
    <property type="protein sequence ID" value="PCD75901.1"/>
    <property type="molecule type" value="Genomic_DNA"/>
</dbReference>
<dbReference type="InterPro" id="IPR005143">
    <property type="entry name" value="TF_LuxR_autoind-bd_dom"/>
</dbReference>
<reference evidence="5 6" key="1">
    <citation type="submission" date="2017-09" db="EMBL/GenBank/DDBJ databases">
        <title>A multilocus sequence analysis scheme for characterization of bacteria in the genus Thioclava.</title>
        <authorList>
            <person name="Liu Y."/>
            <person name="Shao Z."/>
        </authorList>
    </citation>
    <scope>NUCLEOTIDE SEQUENCE [LARGE SCALE GENOMIC DNA]</scope>
    <source>
        <strain evidence="5 6">CAU 1312</strain>
    </source>
</reference>
<name>A0A2A4CKV2_9RHOB</name>
<proteinExistence type="predicted"/>
<dbReference type="Gene3D" id="3.30.450.80">
    <property type="entry name" value="Transcription factor LuxR-like, autoinducer-binding domain"/>
    <property type="match status" value="1"/>
</dbReference>
<dbReference type="GO" id="GO:0003677">
    <property type="term" value="F:DNA binding"/>
    <property type="evidence" value="ECO:0007669"/>
    <property type="project" value="UniProtKB-KW"/>
</dbReference>
<comment type="caution">
    <text evidence="5">The sequence shown here is derived from an EMBL/GenBank/DDBJ whole genome shotgun (WGS) entry which is preliminary data.</text>
</comment>
<evidence type="ECO:0000256" key="3">
    <source>
        <dbReference type="ARBA" id="ARBA00023163"/>
    </source>
</evidence>
<dbReference type="SUPFAM" id="SSF75516">
    <property type="entry name" value="Pheromone-binding domain of LuxR-like quorum-sensing transcription factors"/>
    <property type="match status" value="1"/>
</dbReference>
<protein>
    <recommendedName>
        <fullName evidence="4">Transcription factor LuxR-like autoinducer-binding domain-containing protein</fullName>
    </recommendedName>
</protein>
<evidence type="ECO:0000259" key="4">
    <source>
        <dbReference type="Pfam" id="PF03472"/>
    </source>
</evidence>
<sequence length="141" mass="15850">MKTENLTVMEAIREELADLCDTGYAFALHIRFTRPAILLRTYDDAWLEEYSRQGMMIRDPVVIWGMQNSGFVYWYDLPDPEGILTKAKSFGIHNGVTCSVGPASSRTISGFSRSSGPFSTQEAGYFLNLTQKLHDLTADVE</sequence>
<evidence type="ECO:0000256" key="2">
    <source>
        <dbReference type="ARBA" id="ARBA00023125"/>
    </source>
</evidence>
<keyword evidence="6" id="KW-1185">Reference proteome</keyword>
<accession>A0A2A4CKV2</accession>
<keyword evidence="2" id="KW-0238">DNA-binding</keyword>
<dbReference type="OrthoDB" id="7826109at2"/>
<dbReference type="AlphaFoldDB" id="A0A2A4CKV2"/>
<evidence type="ECO:0000313" key="5">
    <source>
        <dbReference type="EMBL" id="PCD75901.1"/>
    </source>
</evidence>